<evidence type="ECO:0000313" key="10">
    <source>
        <dbReference type="Proteomes" id="UP001140206"/>
    </source>
</evidence>
<dbReference type="InterPro" id="IPR036915">
    <property type="entry name" value="Cyclin-like_sf"/>
</dbReference>
<dbReference type="Pfam" id="PF02984">
    <property type="entry name" value="Cyclin_C"/>
    <property type="match status" value="1"/>
</dbReference>
<accession>A0AAV8DXA6</accession>
<sequence>MCSLYADDIYTNNCKIELDERLGPSPDYLESMQSGITPEMRATLVDWMVKVCDDYRFSSDTLYLAVYVVDSFLSKSKIERKQLLLLGTTCILIASKYVERQFKFKPVGAGQLCMDAKSTKAEVIKMESQVLTSVGFHISVPTCNTFLRRYLQVAHASSEIIQPALEHMACYLAELALASYYFLRHLPSKVAASAVFVAKWILDPSSNIWDKRLADATGYDSQQLMDCVLQLRNVYQNSNGARFIRMKYQKVKKQDEMIPDWEEPNKEVTGDNNSLSVSAEENWRKDVQDNTRETHFSAEGCNFILPDSGPQAETNGNHFSADGCDSNLRDFHPQYNTTQGGSTKNEKSSAWWTGRPVDLPCLQGGSSIDLDLTLRPPLPGRPGVLPCLQGGSSIDLDLTLRPPMPVLGQRNLKI</sequence>
<dbReference type="FunFam" id="1.10.472.10:FF:000013">
    <property type="entry name" value="Cyclin A1"/>
    <property type="match status" value="1"/>
</dbReference>
<evidence type="ECO:0000313" key="9">
    <source>
        <dbReference type="EMBL" id="KAJ4771162.1"/>
    </source>
</evidence>
<proteinExistence type="inferred from homology"/>
<evidence type="ECO:0000256" key="5">
    <source>
        <dbReference type="RuleBase" id="RU000383"/>
    </source>
</evidence>
<dbReference type="EMBL" id="JAMFTS010000003">
    <property type="protein sequence ID" value="KAJ4771162.1"/>
    <property type="molecule type" value="Genomic_DNA"/>
</dbReference>
<evidence type="ECO:0000259" key="8">
    <source>
        <dbReference type="SMART" id="SM01332"/>
    </source>
</evidence>
<evidence type="ECO:0000256" key="2">
    <source>
        <dbReference type="ARBA" id="ARBA00022618"/>
    </source>
</evidence>
<feature type="domain" description="Cyclin-like" evidence="7">
    <location>
        <begin position="145"/>
        <end position="233"/>
    </location>
</feature>
<dbReference type="InterPro" id="IPR013763">
    <property type="entry name" value="Cyclin-like_dom"/>
</dbReference>
<evidence type="ECO:0000256" key="1">
    <source>
        <dbReference type="ARBA" id="ARBA00006955"/>
    </source>
</evidence>
<dbReference type="InterPro" id="IPR004367">
    <property type="entry name" value="Cyclin_C-dom"/>
</dbReference>
<feature type="compositionally biased region" description="Polar residues" evidence="6">
    <location>
        <begin position="270"/>
        <end position="279"/>
    </location>
</feature>
<dbReference type="InterPro" id="IPR006671">
    <property type="entry name" value="Cyclin_N"/>
</dbReference>
<gene>
    <name evidence="9" type="ORF">LUZ62_055419</name>
</gene>
<evidence type="ECO:0000259" key="7">
    <source>
        <dbReference type="SMART" id="SM00385"/>
    </source>
</evidence>
<protein>
    <submittedName>
        <fullName evidence="9">Cyclin family protein</fullName>
    </submittedName>
</protein>
<keyword evidence="3 5" id="KW-0195">Cyclin</keyword>
<keyword evidence="10" id="KW-1185">Reference proteome</keyword>
<evidence type="ECO:0000256" key="6">
    <source>
        <dbReference type="SAM" id="MobiDB-lite"/>
    </source>
</evidence>
<dbReference type="PANTHER" id="PTHR10177">
    <property type="entry name" value="CYCLINS"/>
    <property type="match status" value="1"/>
</dbReference>
<feature type="domain" description="Cyclin-like" evidence="7">
    <location>
        <begin position="46"/>
        <end position="132"/>
    </location>
</feature>
<keyword evidence="4" id="KW-0131">Cell cycle</keyword>
<evidence type="ECO:0000256" key="4">
    <source>
        <dbReference type="ARBA" id="ARBA00023306"/>
    </source>
</evidence>
<comment type="similarity">
    <text evidence="1">Belongs to the cyclin family. Cyclin AB subfamily.</text>
</comment>
<organism evidence="9 10">
    <name type="scientific">Rhynchospora pubera</name>
    <dbReference type="NCBI Taxonomy" id="906938"/>
    <lineage>
        <taxon>Eukaryota</taxon>
        <taxon>Viridiplantae</taxon>
        <taxon>Streptophyta</taxon>
        <taxon>Embryophyta</taxon>
        <taxon>Tracheophyta</taxon>
        <taxon>Spermatophyta</taxon>
        <taxon>Magnoliopsida</taxon>
        <taxon>Liliopsida</taxon>
        <taxon>Poales</taxon>
        <taxon>Cyperaceae</taxon>
        <taxon>Cyperoideae</taxon>
        <taxon>Rhynchosporeae</taxon>
        <taxon>Rhynchospora</taxon>
    </lineage>
</organism>
<dbReference type="SMART" id="SM00385">
    <property type="entry name" value="CYCLIN"/>
    <property type="match status" value="2"/>
</dbReference>
<name>A0AAV8DXA6_9POAL</name>
<dbReference type="InterPro" id="IPR039361">
    <property type="entry name" value="Cyclin"/>
</dbReference>
<reference evidence="9" key="1">
    <citation type="submission" date="2022-08" db="EMBL/GenBank/DDBJ databases">
        <authorList>
            <person name="Marques A."/>
        </authorList>
    </citation>
    <scope>NUCLEOTIDE SEQUENCE</scope>
    <source>
        <strain evidence="9">RhyPub2mFocal</strain>
        <tissue evidence="9">Leaves</tissue>
    </source>
</reference>
<dbReference type="GO" id="GO:0051301">
    <property type="term" value="P:cell division"/>
    <property type="evidence" value="ECO:0007669"/>
    <property type="project" value="UniProtKB-KW"/>
</dbReference>
<dbReference type="SUPFAM" id="SSF47954">
    <property type="entry name" value="Cyclin-like"/>
    <property type="match status" value="2"/>
</dbReference>
<evidence type="ECO:0000256" key="3">
    <source>
        <dbReference type="ARBA" id="ARBA00023127"/>
    </source>
</evidence>
<dbReference type="AlphaFoldDB" id="A0AAV8DXA6"/>
<dbReference type="Proteomes" id="UP001140206">
    <property type="component" value="Chromosome 3"/>
</dbReference>
<comment type="caution">
    <text evidence="9">The sequence shown here is derived from an EMBL/GenBank/DDBJ whole genome shotgun (WGS) entry which is preliminary data.</text>
</comment>
<feature type="region of interest" description="Disordered" evidence="6">
    <location>
        <begin position="262"/>
        <end position="283"/>
    </location>
</feature>
<dbReference type="SMART" id="SM01332">
    <property type="entry name" value="Cyclin_C"/>
    <property type="match status" value="1"/>
</dbReference>
<keyword evidence="2" id="KW-0132">Cell division</keyword>
<feature type="domain" description="Cyclin C-terminal" evidence="8">
    <location>
        <begin position="141"/>
        <end position="260"/>
    </location>
</feature>
<dbReference type="Gene3D" id="1.10.472.10">
    <property type="entry name" value="Cyclin-like"/>
    <property type="match status" value="2"/>
</dbReference>
<dbReference type="Pfam" id="PF00134">
    <property type="entry name" value="Cyclin_N"/>
    <property type="match status" value="1"/>
</dbReference>